<sequence length="2424" mass="258529">MLIPHSDIIRRRRGDRSPICVCPHRHQRMFIRQLSVHRPKPKRGSCVCVYYTDGQASVSILSCFFSNCTADDHGGTLRLYFGHTQTVSNCVFLSFGNDASYGGIIYCENQKTEVHVSHNFFSDGNGSFGGAVLLKRPKGPASISFCVFRNCHGSFGCSCHVDDTSNSVSISHCDFLECTGSYGGGLYFDDCSSLVTVTDSSFEKCNASTGGAIFINNTASFKLDSLQFASCTSNKGKDVCFFTQSKADVDGTDMIVNCTSSSGNNNVYFGGDNSNDSDLIPQAPAVSLTPISVSASLTLEGDEWVLTVSTSEPIEGTLLVVLDNKPAEESNYEQPTSRSPPPIGRLFVLDFGSGETSKSQSVPINEWSFLQYESNYSITVASLAGANITQSFSSILVTPNPSRIVEATCEIKDGDPTTGIISLRGRTLEEGHYMAQLKEVGDLPISVTFTESHTLPNSKTMISSTIEVSLLGEEMKLEYGKEYEVEFVRKDGADSFMLFDPPRLFMLVPDPTRLTGAGTGEYRNDKDPSIVSIPLTGTEIPIGSYEMNVSLVEDGSSEEITLNVTFSSKESGTATAVVFDAENGEVDLLFDSEYSIVSLWNEKGSVWIPSPLSFLVPSPPIVESVESATLDGNKSSLVVILFGSGLVRGPDTAILFDGSTEISSKNSISVPDSTHARVTFAAEWTTSPSTVAYGQSYSLKSVSSKYSKSFLVRPSVIVNVPKAPCVTEISCVINDSLTHFVVKFTGQNLPLSGTYTARLTIPFNFSVTFKDGVGTSGLIEGNGTNGLSFGRLYTLSNVSYGSDTIILNKTSFSTPAGPTLSDVMCSLDSSDFAFVDLTLTGSEMPSSTEYKLIIVEAGKYTQMIVPVSFNSQTDGKGRVEVYNKANTLKYGQSYSVNSLIFGSLSIYPSPSITFDVPNPPRLTAVDKPIVIHNDGQSTLSIALTGTEIPVGSYEMNVSLVEDGSSEEITLNVSFSSKESGTATAVVFDAENGKVDLLFDSEYSIVSLWNEKGSVWIPSHLSFFVPSNPGIVETVDSTSLNDAKMIVTLAFCGSDFVSGPTHIVLLDGSNEVTSFGNMSVISSTRFTVSVAAGWTQSPSTVAYGQTYSLKSVSSSSSSFLVQPSISVKIPKAPCVTEINCDIDTSLTHFVVKFTGQDLPLSGTYTARLMSSSTSFEVTLSERVGKNGLIEGNATNGLLFGTEYTLSSLSQGTDQILLNATSFSTPTGPTLSDVTCSLDSSDFNFVDLTLSGSGMPSSTEYKLIVADSEDSTQLALDVSFTSSSEGSGSVEVYHKEHTLKYGLTYSVVSLTLHSLSISLPSQSITFDVPNPPRLTAVDEPILVHNDGQSTISIALTGTEIPIGSYEMNVSLVEDGSSEEITLNVSFSSKESGTATAVVFDAENGKVDLLFDSEYSIDSLWKIDASIWIPSSLSFVVPSSPGIVESIDSALLNDAKTIVTLTFYGSDFVSGPTHVVLLDGSNEVMSNEDLYVRNEIHFTVTFAAGWTQSPSTVAYDQTYSLKSVSSSSSSFIVRPSISVTIPKAPCVTRIECDIDTSLVHFVVKLSGSGLPRWGTCTARLAESLFSFSVTFTNEVGWSDPIEGNASNGLLFGTEYTLSSLSQGTDQILLNATSFSTPTGPTLSDVTCSLDSSDFNFVDLTLSGSGMPSSTEYKLIVADSEDSTQLALDVSFTSSSEGSGSVEVYHKEHTLKYGLTYSVVSLTLHSLSISLPSQSITFDVPNPPRLTAVDEPILVHNDGQSTLSIALTGTEIPVGSYEMNVSLVEDGSSEEITLNVSFSSKESGTATAVVFDAENGKVDLLFDSEYSIVSLWNEKGSVWIPSHLSFFVPSNPGIVETVDSTSLNDAKMIVTLAFCGSDFVSGPTHIVLLDGSNEVTSFGNMSVISSTRFTVSVAAGWTQSPSTVAYGQTYSLKSVSSSSSSFLVQPSISVKIPKAPCVTEINCDIDTSLTHFVVNDTLGTCWENGLIEGNATNGLLFGTEYTLSSLSQGTDQILLNATSFSTPTGPTLSDVTCSLDSSDFNFVDLTLSGSGMPSSTEYKLIVADSEDSTQLALDVSFTSSSEGSGSVEVYHKEHTLKYGLTYSVVSLTLHSLSISLPSQSITFDVPNPPRLTAVDEPILVHNDGQSTISIALTGTEIPIGSYEMNVSLVEDGSSEEITLNVSFSSKEWDSNSSLKIPKAPCVTGIICDIDACLTHFVVKFTGQDLPLSGTYTARLMSSSASFEVTFLEGVGTSDPIEVNATNGLSFLTSYTLSSVTSDTDHLLLNATSFLTPAGPTLSDVTCSLDSSDFNFVDLTLTGSGMPSSTEYELIVADSEDSTQLTLDVSFTTPSEGSGKVEVYHKENTLKYERSYSVVSLFLGSLSISIPDSVTFSTPSAPIRIEGATADLLDDGTTVMITLLGVKLGKDLG</sequence>
<accession>A0ABQ9WPG1</accession>
<dbReference type="Proteomes" id="UP001281761">
    <property type="component" value="Unassembled WGS sequence"/>
</dbReference>
<keyword evidence="2" id="KW-1185">Reference proteome</keyword>
<protein>
    <submittedName>
        <fullName evidence="1">Uncharacterized protein</fullName>
    </submittedName>
</protein>
<evidence type="ECO:0000313" key="1">
    <source>
        <dbReference type="EMBL" id="KAK2941372.1"/>
    </source>
</evidence>
<evidence type="ECO:0000313" key="2">
    <source>
        <dbReference type="Proteomes" id="UP001281761"/>
    </source>
</evidence>
<name>A0ABQ9WPG1_9EUKA</name>
<comment type="caution">
    <text evidence="1">The sequence shown here is derived from an EMBL/GenBank/DDBJ whole genome shotgun (WGS) entry which is preliminary data.</text>
</comment>
<dbReference type="SUPFAM" id="SSF51126">
    <property type="entry name" value="Pectin lyase-like"/>
    <property type="match status" value="1"/>
</dbReference>
<proteinExistence type="predicted"/>
<dbReference type="EMBL" id="JARBJD010000511">
    <property type="protein sequence ID" value="KAK2941372.1"/>
    <property type="molecule type" value="Genomic_DNA"/>
</dbReference>
<organism evidence="1 2">
    <name type="scientific">Blattamonas nauphoetae</name>
    <dbReference type="NCBI Taxonomy" id="2049346"/>
    <lineage>
        <taxon>Eukaryota</taxon>
        <taxon>Metamonada</taxon>
        <taxon>Preaxostyla</taxon>
        <taxon>Oxymonadida</taxon>
        <taxon>Blattamonas</taxon>
    </lineage>
</organism>
<gene>
    <name evidence="1" type="ORF">BLNAU_23710</name>
</gene>
<reference evidence="1 2" key="1">
    <citation type="journal article" date="2022" name="bioRxiv">
        <title>Genomics of Preaxostyla Flagellates Illuminates Evolutionary Transitions and the Path Towards Mitochondrial Loss.</title>
        <authorList>
            <person name="Novak L.V.F."/>
            <person name="Treitli S.C."/>
            <person name="Pyrih J."/>
            <person name="Halakuc P."/>
            <person name="Pipaliya S.V."/>
            <person name="Vacek V."/>
            <person name="Brzon O."/>
            <person name="Soukal P."/>
            <person name="Eme L."/>
            <person name="Dacks J.B."/>
            <person name="Karnkowska A."/>
            <person name="Elias M."/>
            <person name="Hampl V."/>
        </authorList>
    </citation>
    <scope>NUCLEOTIDE SEQUENCE [LARGE SCALE GENOMIC DNA]</scope>
    <source>
        <strain evidence="1">NAU3</strain>
        <tissue evidence="1">Gut</tissue>
    </source>
</reference>
<dbReference type="InterPro" id="IPR011050">
    <property type="entry name" value="Pectin_lyase_fold/virulence"/>
</dbReference>